<evidence type="ECO:0000259" key="3">
    <source>
        <dbReference type="Pfam" id="PF00675"/>
    </source>
</evidence>
<feature type="domain" description="Peptidase M16 N-terminal" evidence="3">
    <location>
        <begin position="55"/>
        <end position="212"/>
    </location>
</feature>
<dbReference type="RefSeq" id="WP_161025626.1">
    <property type="nucleotide sequence ID" value="NZ_WWCJ01000007.1"/>
</dbReference>
<comment type="similarity">
    <text evidence="1">Belongs to the peptidase M16 family.</text>
</comment>
<accession>A0A6N9HGA5</accession>
<feature type="domain" description="Peptidase M16 C-terminal" evidence="4">
    <location>
        <begin position="676"/>
        <end position="854"/>
    </location>
</feature>
<evidence type="ECO:0000313" key="6">
    <source>
        <dbReference type="Proteomes" id="UP000448575"/>
    </source>
</evidence>
<dbReference type="GO" id="GO:0046872">
    <property type="term" value="F:metal ion binding"/>
    <property type="evidence" value="ECO:0007669"/>
    <property type="project" value="InterPro"/>
</dbReference>
<name>A0A6N9HGA5_9BURK</name>
<dbReference type="InterPro" id="IPR011249">
    <property type="entry name" value="Metalloenz_LuxS/M16"/>
</dbReference>
<dbReference type="Pfam" id="PF00675">
    <property type="entry name" value="Peptidase_M16"/>
    <property type="match status" value="1"/>
</dbReference>
<dbReference type="EMBL" id="WWCJ01000007">
    <property type="protein sequence ID" value="MYN02618.1"/>
    <property type="molecule type" value="Genomic_DNA"/>
</dbReference>
<keyword evidence="6" id="KW-1185">Reference proteome</keyword>
<comment type="caution">
    <text evidence="5">The sequence shown here is derived from an EMBL/GenBank/DDBJ whole genome shotgun (WGS) entry which is preliminary data.</text>
</comment>
<dbReference type="AlphaFoldDB" id="A0A6N9HGA5"/>
<dbReference type="Proteomes" id="UP000448575">
    <property type="component" value="Unassembled WGS sequence"/>
</dbReference>
<dbReference type="Pfam" id="PF05193">
    <property type="entry name" value="Peptidase_M16_C"/>
    <property type="match status" value="2"/>
</dbReference>
<dbReference type="InterPro" id="IPR007863">
    <property type="entry name" value="Peptidase_M16_C"/>
</dbReference>
<dbReference type="Gene3D" id="3.30.830.10">
    <property type="entry name" value="Metalloenzyme, LuxS/M16 peptidase-like"/>
    <property type="match status" value="4"/>
</dbReference>
<feature type="domain" description="Peptidase M16 C-terminal" evidence="4">
    <location>
        <begin position="220"/>
        <end position="396"/>
    </location>
</feature>
<dbReference type="PANTHER" id="PTHR11851:SF49">
    <property type="entry name" value="MITOCHONDRIAL-PROCESSING PEPTIDASE SUBUNIT ALPHA"/>
    <property type="match status" value="1"/>
</dbReference>
<sequence length="939" mass="100796">MKLLTAIMLSAGILSPAFVATPAIAAPAAASKSSAVKVASVEGITEYRLANGLRVLLFPDASKPTLTTNIVYMVGSRHENYGETGMAHLLEHLLFKPTANFGIKKGTKSPVEVLNQIGGRFNGTTWYDRTNYFATFPANDDNLKQMLALEADRMINSPISQDDLWNNKTQKGEMTVVRNEFESGESDPFRVTLERTMSVAFDWHNYGKSTIGARSDIEGVSVDRLRAFYKRYYQPDNAILMVAGRFDEAKVLAQVNELFGKIPKPTRVLAPTYTSEPTQDGERSVTIRRTGGTQLVVTGYHVAPASHTDAAALQVLGKILTDAPAGRLHKALVDAKLASSVMDLDFNHMEPGYRLFAAVVPKDGQTAAVEEAMLKALEDIKSNPITAAEVVRAKAAIAKDTDLVVNDTARFTIALTSAQAAGDWRLFHLRRDQVETVDVAAVQAVAAKYLKPSNRTLARFIPTDAADRAEVPKTPDIAALVKDYKGRAVVAQGEVFDPSPDNIEKRVQRSALANGMKLALLPKTTKGNTVSATVQLRMGTADNLAGKGTVGAFVASMLTDGTERLSRQEVKDAFDKLKANVGIQGGAEGVTATVTTTRDNLAAALDLIAESLMKPAFNANDFSERQREFISGTEQEMTEPQPLASNAMQRLTDTFPAGHVRHVKTLPEQLAEEKAVTLEQVKAFHKAYYGAGNATLSVVGDFDAAAVKAQAAKLFGNWKAEQPYARIASAMKPVAGQKISLETPDKANSVLLAIQPVPLKDDAAAYPALLMGNYMLGGGALRSRLADRIRQKEGLSYGVGSQLSVPDRDPAGLWLAFAISAPQNTVKVEAALREELDKALKDGFTDAELADAKKAWLQSRQVGRTGDAGLASRLAGYLSFDRTMAFDKDLEAKVSALTVAQVNEALRAHLKPEAVSVIKAGDFAKAAAGAAGAAPAAKP</sequence>
<gene>
    <name evidence="5" type="ORF">GTP41_10965</name>
</gene>
<evidence type="ECO:0000259" key="4">
    <source>
        <dbReference type="Pfam" id="PF05193"/>
    </source>
</evidence>
<dbReference type="InterPro" id="IPR050361">
    <property type="entry name" value="MPP/UQCRC_Complex"/>
</dbReference>
<dbReference type="PANTHER" id="PTHR11851">
    <property type="entry name" value="METALLOPROTEASE"/>
    <property type="match status" value="1"/>
</dbReference>
<protein>
    <submittedName>
        <fullName evidence="5">Insulinase family protein</fullName>
    </submittedName>
</protein>
<proteinExistence type="inferred from homology"/>
<evidence type="ECO:0000256" key="2">
    <source>
        <dbReference type="SAM" id="SignalP"/>
    </source>
</evidence>
<keyword evidence="2" id="KW-0732">Signal</keyword>
<evidence type="ECO:0000256" key="1">
    <source>
        <dbReference type="ARBA" id="ARBA00007261"/>
    </source>
</evidence>
<reference evidence="5 6" key="1">
    <citation type="submission" date="2019-12" db="EMBL/GenBank/DDBJ databases">
        <title>Novel species isolated from a subtropical stream in China.</title>
        <authorList>
            <person name="Lu H."/>
        </authorList>
    </citation>
    <scope>NUCLEOTIDE SEQUENCE [LARGE SCALE GENOMIC DNA]</scope>
    <source>
        <strain evidence="5 6">DS3</strain>
    </source>
</reference>
<evidence type="ECO:0000313" key="5">
    <source>
        <dbReference type="EMBL" id="MYN02618.1"/>
    </source>
</evidence>
<dbReference type="SUPFAM" id="SSF63411">
    <property type="entry name" value="LuxS/MPP-like metallohydrolase"/>
    <property type="match status" value="4"/>
</dbReference>
<feature type="chain" id="PRO_5026852121" evidence="2">
    <location>
        <begin position="26"/>
        <end position="939"/>
    </location>
</feature>
<feature type="signal peptide" evidence="2">
    <location>
        <begin position="1"/>
        <end position="25"/>
    </location>
</feature>
<dbReference type="InterPro" id="IPR011765">
    <property type="entry name" value="Pept_M16_N"/>
</dbReference>
<organism evidence="5 6">
    <name type="scientific">Pseudoduganella guangdongensis</name>
    <dbReference type="NCBI Taxonomy" id="2692179"/>
    <lineage>
        <taxon>Bacteria</taxon>
        <taxon>Pseudomonadati</taxon>
        <taxon>Pseudomonadota</taxon>
        <taxon>Betaproteobacteria</taxon>
        <taxon>Burkholderiales</taxon>
        <taxon>Oxalobacteraceae</taxon>
        <taxon>Telluria group</taxon>
        <taxon>Pseudoduganella</taxon>
    </lineage>
</organism>